<dbReference type="AlphaFoldDB" id="A0AAU7DWT6"/>
<proteinExistence type="predicted"/>
<gene>
    <name evidence="1" type="ORF">V5R04_00835</name>
</gene>
<evidence type="ECO:0000313" key="1">
    <source>
        <dbReference type="EMBL" id="XBH21804.1"/>
    </source>
</evidence>
<sequence>MSEEKNLADSAVERNIANELSEQQAKILAFEKKFFKYAGVKERAIAQELGLTPVQYYQQVSALLDLPAAYAAEPMLVARLQELRNSRQRRKVF</sequence>
<dbReference type="Pfam" id="PF11662">
    <property type="entry name" value="DUF3263"/>
    <property type="match status" value="1"/>
</dbReference>
<reference evidence="1" key="1">
    <citation type="submission" date="2024-02" db="EMBL/GenBank/DDBJ databases">
        <title>Tomenella chthoni gen. nov. sp. nov., a member of the family Jonesiaceae isolated from bat guano.</title>
        <authorList>
            <person name="Miller S.L."/>
            <person name="King J."/>
            <person name="Sankaranarayanan K."/>
            <person name="Lawson P.A."/>
        </authorList>
    </citation>
    <scope>NUCLEOTIDE SEQUENCE</scope>
    <source>
        <strain evidence="1">BS-20</strain>
    </source>
</reference>
<accession>A0AAU7DWT6</accession>
<dbReference type="InterPro" id="IPR021678">
    <property type="entry name" value="DUF3263"/>
</dbReference>
<organism evidence="1">
    <name type="scientific">Jonesiaceae bacterium BS-20</name>
    <dbReference type="NCBI Taxonomy" id="3120821"/>
    <lineage>
        <taxon>Bacteria</taxon>
        <taxon>Bacillati</taxon>
        <taxon>Actinomycetota</taxon>
        <taxon>Actinomycetes</taxon>
        <taxon>Micrococcales</taxon>
        <taxon>Jonesiaceae</taxon>
    </lineage>
</organism>
<dbReference type="EMBL" id="CP146203">
    <property type="protein sequence ID" value="XBH21804.1"/>
    <property type="molecule type" value="Genomic_DNA"/>
</dbReference>
<name>A0AAU7DWT6_9MICO</name>
<protein>
    <submittedName>
        <fullName evidence="1">DUF3263 domain-containing protein</fullName>
    </submittedName>
</protein>